<dbReference type="AlphaFoldDB" id="A0A238FFJ7"/>
<keyword evidence="5" id="KW-1185">Reference proteome</keyword>
<evidence type="ECO:0000313" key="4">
    <source>
        <dbReference type="EMBL" id="SCV72007.1"/>
    </source>
</evidence>
<dbReference type="GO" id="GO:0003824">
    <property type="term" value="F:catalytic activity"/>
    <property type="evidence" value="ECO:0007669"/>
    <property type="project" value="InterPro"/>
</dbReference>
<feature type="domain" description="Methylated-DNA-[protein]-cysteine S-methyltransferase DNA binding" evidence="3">
    <location>
        <begin position="54"/>
        <end position="111"/>
    </location>
</feature>
<keyword evidence="1" id="KW-0227">DNA damage</keyword>
<feature type="compositionally biased region" description="Polar residues" evidence="2">
    <location>
        <begin position="112"/>
        <end position="121"/>
    </location>
</feature>
<dbReference type="InterPro" id="IPR036388">
    <property type="entry name" value="WH-like_DNA-bd_sf"/>
</dbReference>
<sequence length="224" mass="24420">MPRVPRQRRAAVDGSHDDLNLRLATPPPHHGDGDGPGSGHRPAAAARVEIDHHFHRLVYDAVRSIPEGRLTSFVSTQVSSYGRIASLIGHPKHSRHVGAALKLLPPRLSTPHLPQQRNPTHNVPDEPQDPDAPLAAPEPNPDFVPWHRVVSSNGQIAARMNDVSVARQAEWLIAEGVQVDDIPDQPPRRTNRAPAARGGDAFEGWGFRSPNSGGKVKISLYAWP</sequence>
<dbReference type="Gene3D" id="1.10.10.10">
    <property type="entry name" value="Winged helix-like DNA-binding domain superfamily/Winged helix DNA-binding domain"/>
    <property type="match status" value="1"/>
</dbReference>
<name>A0A238FFJ7_9BASI</name>
<feature type="region of interest" description="Disordered" evidence="2">
    <location>
        <begin position="182"/>
        <end position="209"/>
    </location>
</feature>
<proteinExistence type="predicted"/>
<dbReference type="InterPro" id="IPR052520">
    <property type="entry name" value="ATL_DNA_repair"/>
</dbReference>
<dbReference type="PANTHER" id="PTHR42942:SF1">
    <property type="entry name" value="ALKYLTRANSFERASE-LIKE PROTEIN 1"/>
    <property type="match status" value="1"/>
</dbReference>
<feature type="region of interest" description="Disordered" evidence="2">
    <location>
        <begin position="1"/>
        <end position="44"/>
    </location>
</feature>
<dbReference type="EMBL" id="FMSP01000008">
    <property type="protein sequence ID" value="SCV72007.1"/>
    <property type="molecule type" value="Genomic_DNA"/>
</dbReference>
<reference evidence="5" key="1">
    <citation type="submission" date="2016-09" db="EMBL/GenBank/DDBJ databases">
        <authorList>
            <person name="Jeantristanb JTB J.-T."/>
            <person name="Ricardo R."/>
        </authorList>
    </citation>
    <scope>NUCLEOTIDE SEQUENCE [LARGE SCALE GENOMIC DNA]</scope>
</reference>
<evidence type="ECO:0000256" key="1">
    <source>
        <dbReference type="ARBA" id="ARBA00022763"/>
    </source>
</evidence>
<dbReference type="SUPFAM" id="SSF46767">
    <property type="entry name" value="Methylated DNA-protein cysteine methyltransferase, C-terminal domain"/>
    <property type="match status" value="2"/>
</dbReference>
<dbReference type="CDD" id="cd06445">
    <property type="entry name" value="ATase"/>
    <property type="match status" value="1"/>
</dbReference>
<dbReference type="OrthoDB" id="2548197at2759"/>
<dbReference type="GO" id="GO:0006281">
    <property type="term" value="P:DNA repair"/>
    <property type="evidence" value="ECO:0007669"/>
    <property type="project" value="InterPro"/>
</dbReference>
<dbReference type="STRING" id="269621.A0A238FFJ7"/>
<feature type="region of interest" description="Disordered" evidence="2">
    <location>
        <begin position="107"/>
        <end position="139"/>
    </location>
</feature>
<dbReference type="Pfam" id="PF01035">
    <property type="entry name" value="DNA_binding_1"/>
    <property type="match status" value="1"/>
</dbReference>
<organism evidence="4 5">
    <name type="scientific">Microbotryum intermedium</name>
    <dbReference type="NCBI Taxonomy" id="269621"/>
    <lineage>
        <taxon>Eukaryota</taxon>
        <taxon>Fungi</taxon>
        <taxon>Dikarya</taxon>
        <taxon>Basidiomycota</taxon>
        <taxon>Pucciniomycotina</taxon>
        <taxon>Microbotryomycetes</taxon>
        <taxon>Microbotryales</taxon>
        <taxon>Microbotryaceae</taxon>
        <taxon>Microbotryum</taxon>
    </lineage>
</organism>
<dbReference type="PANTHER" id="PTHR42942">
    <property type="entry name" value="6-O-METHYLGUANINE DNA METHYLTRANSFERASE"/>
    <property type="match status" value="1"/>
</dbReference>
<evidence type="ECO:0000259" key="3">
    <source>
        <dbReference type="Pfam" id="PF01035"/>
    </source>
</evidence>
<evidence type="ECO:0000256" key="2">
    <source>
        <dbReference type="SAM" id="MobiDB-lite"/>
    </source>
</evidence>
<evidence type="ECO:0000313" key="5">
    <source>
        <dbReference type="Proteomes" id="UP000198372"/>
    </source>
</evidence>
<protein>
    <submittedName>
        <fullName evidence="4">BQ2448_4701 protein</fullName>
    </submittedName>
</protein>
<dbReference type="Proteomes" id="UP000198372">
    <property type="component" value="Unassembled WGS sequence"/>
</dbReference>
<accession>A0A238FFJ7</accession>
<gene>
    <name evidence="4" type="ORF">BQ2448_4701</name>
</gene>
<dbReference type="InterPro" id="IPR014048">
    <property type="entry name" value="MethylDNA_cys_MeTrfase_DNA-bd"/>
</dbReference>
<dbReference type="InterPro" id="IPR036217">
    <property type="entry name" value="MethylDNA_cys_MeTrfase_DNAb"/>
</dbReference>
<feature type="compositionally biased region" description="Basic and acidic residues" evidence="2">
    <location>
        <begin position="10"/>
        <end position="20"/>
    </location>
</feature>